<dbReference type="InterPro" id="IPR029044">
    <property type="entry name" value="Nucleotide-diphossugar_trans"/>
</dbReference>
<accession>A0A3B0WEZ3</accession>
<name>A0A3B0WEZ3_9ZZZZ</name>
<dbReference type="Pfam" id="PF00535">
    <property type="entry name" value="Glycos_transf_2"/>
    <property type="match status" value="1"/>
</dbReference>
<dbReference type="Gene3D" id="3.90.550.10">
    <property type="entry name" value="Spore Coat Polysaccharide Biosynthesis Protein SpsA, Chain A"/>
    <property type="match status" value="1"/>
</dbReference>
<evidence type="ECO:0000313" key="2">
    <source>
        <dbReference type="EMBL" id="VAW53841.1"/>
    </source>
</evidence>
<proteinExistence type="predicted"/>
<sequence>MNSNSIVLIEIGGSHDECLLTQMHAIKALGHEIVLICTSKVKDRNPIFKNYVDEFYIVDLSHGKKKGKNEIKILWTLLKNSGVKKAIFNTAQGNHVRKLCLYALFNKIEFIGIIHTTLKFKGSFTQKIISLKIKNYLLLSEHLLSTISPSKGTKVDYFYPINFPSFDKNIKKERAVITIIGGVENRRSDLPGFLKMLISAKNLDASFIFLGGTHNYKGAAALKTQLKNHGLTNKVTFFDAFIPQEIFDAHLRNTDLILPLIHPDTPSSDQYFKNQISGAMSVAFSYKIPLLIHETYQNISEMNNASFYYNEENFSTVLVKSLEVRERKSEKMHSNYHYDSSYQEYRYAKFIFPEIQKNSKCHEKNRWENDIAVIMINYNSSDYTLSCVKSIIKETSENIKYQIIIIDNASKYDDYEHLSSEIKGISKKHGIYLFRNKMNLGFSAGNMLGVQFAKAQYYFFLNNDCTLQNDCLSILHSFCEKNQDIALCSPQLYSDTGEYQSCVDYFPILSTKIFGTIILKFLYGDRYFKRKFEYTSPTEVDVVSGSQMFVRSGPFDSIGGLDTTFFLYCEEEDLALRLYKNKYKTYLVPEAKNIHAGGKSTPATLDIKKEFYISFFYFYQKHYGSTKTVLIKFFTAFRMLTKSYKNIDNLKLAYFVAHKANIKYSLKHEQKTIQ</sequence>
<dbReference type="CDD" id="cd04186">
    <property type="entry name" value="GT_2_like_c"/>
    <property type="match status" value="1"/>
</dbReference>
<dbReference type="SUPFAM" id="SSF53448">
    <property type="entry name" value="Nucleotide-diphospho-sugar transferases"/>
    <property type="match status" value="1"/>
</dbReference>
<dbReference type="AlphaFoldDB" id="A0A3B0WEZ3"/>
<dbReference type="PANTHER" id="PTHR43179">
    <property type="entry name" value="RHAMNOSYLTRANSFERASE WBBL"/>
    <property type="match status" value="1"/>
</dbReference>
<feature type="domain" description="Glycosyltransferase 2-like" evidence="1">
    <location>
        <begin position="373"/>
        <end position="496"/>
    </location>
</feature>
<evidence type="ECO:0000259" key="1">
    <source>
        <dbReference type="Pfam" id="PF00535"/>
    </source>
</evidence>
<dbReference type="EMBL" id="UOFD01000067">
    <property type="protein sequence ID" value="VAW53841.1"/>
    <property type="molecule type" value="Genomic_DNA"/>
</dbReference>
<reference evidence="2" key="1">
    <citation type="submission" date="2018-06" db="EMBL/GenBank/DDBJ databases">
        <authorList>
            <person name="Zhirakovskaya E."/>
        </authorList>
    </citation>
    <scope>NUCLEOTIDE SEQUENCE</scope>
</reference>
<dbReference type="PANTHER" id="PTHR43179:SF7">
    <property type="entry name" value="RHAMNOSYLTRANSFERASE WBBL"/>
    <property type="match status" value="1"/>
</dbReference>
<organism evidence="2">
    <name type="scientific">hydrothermal vent metagenome</name>
    <dbReference type="NCBI Taxonomy" id="652676"/>
    <lineage>
        <taxon>unclassified sequences</taxon>
        <taxon>metagenomes</taxon>
        <taxon>ecological metagenomes</taxon>
    </lineage>
</organism>
<gene>
    <name evidence="2" type="ORF">MNBD_GAMMA06-1429</name>
</gene>
<dbReference type="InterPro" id="IPR001173">
    <property type="entry name" value="Glyco_trans_2-like"/>
</dbReference>
<protein>
    <recommendedName>
        <fullName evidence="1">Glycosyltransferase 2-like domain-containing protein</fullName>
    </recommendedName>
</protein>